<keyword evidence="3" id="KW-1185">Reference proteome</keyword>
<name>A0AAD3T1S4_NEPGR</name>
<gene>
    <name evidence="2" type="ORF">Nepgr_022883</name>
</gene>
<feature type="compositionally biased region" description="Polar residues" evidence="1">
    <location>
        <begin position="102"/>
        <end position="111"/>
    </location>
</feature>
<sequence length="123" mass="13987">MRKHQTSDLIRMTKKYSIKVDESKKVSEEEPTKGPSVCASQSYSDRVDVETKQLVVDPNEDPFEKDVSDTSSKSVADKSIHQSESVSNNSREKKRPLDATADESTFLNVHQPQKKADKRKYQI</sequence>
<reference evidence="2" key="1">
    <citation type="submission" date="2023-05" db="EMBL/GenBank/DDBJ databases">
        <title>Nepenthes gracilis genome sequencing.</title>
        <authorList>
            <person name="Fukushima K."/>
        </authorList>
    </citation>
    <scope>NUCLEOTIDE SEQUENCE</scope>
    <source>
        <strain evidence="2">SING2019-196</strain>
    </source>
</reference>
<feature type="region of interest" description="Disordered" evidence="1">
    <location>
        <begin position="1"/>
        <end position="123"/>
    </location>
</feature>
<evidence type="ECO:0000256" key="1">
    <source>
        <dbReference type="SAM" id="MobiDB-lite"/>
    </source>
</evidence>
<accession>A0AAD3T1S4</accession>
<dbReference type="AlphaFoldDB" id="A0AAD3T1S4"/>
<organism evidence="2 3">
    <name type="scientific">Nepenthes gracilis</name>
    <name type="common">Slender pitcher plant</name>
    <dbReference type="NCBI Taxonomy" id="150966"/>
    <lineage>
        <taxon>Eukaryota</taxon>
        <taxon>Viridiplantae</taxon>
        <taxon>Streptophyta</taxon>
        <taxon>Embryophyta</taxon>
        <taxon>Tracheophyta</taxon>
        <taxon>Spermatophyta</taxon>
        <taxon>Magnoliopsida</taxon>
        <taxon>eudicotyledons</taxon>
        <taxon>Gunneridae</taxon>
        <taxon>Pentapetalae</taxon>
        <taxon>Caryophyllales</taxon>
        <taxon>Nepenthaceae</taxon>
        <taxon>Nepenthes</taxon>
    </lineage>
</organism>
<dbReference type="Proteomes" id="UP001279734">
    <property type="component" value="Unassembled WGS sequence"/>
</dbReference>
<comment type="caution">
    <text evidence="2">The sequence shown here is derived from an EMBL/GenBank/DDBJ whole genome shotgun (WGS) entry which is preliminary data.</text>
</comment>
<dbReference type="EMBL" id="BSYO01000022">
    <property type="protein sequence ID" value="GMH21041.1"/>
    <property type="molecule type" value="Genomic_DNA"/>
</dbReference>
<proteinExistence type="predicted"/>
<protein>
    <submittedName>
        <fullName evidence="2">Uncharacterized protein</fullName>
    </submittedName>
</protein>
<evidence type="ECO:0000313" key="3">
    <source>
        <dbReference type="Proteomes" id="UP001279734"/>
    </source>
</evidence>
<evidence type="ECO:0000313" key="2">
    <source>
        <dbReference type="EMBL" id="GMH21041.1"/>
    </source>
</evidence>
<feature type="compositionally biased region" description="Basic residues" evidence="1">
    <location>
        <begin position="112"/>
        <end position="123"/>
    </location>
</feature>
<feature type="compositionally biased region" description="Basic and acidic residues" evidence="1">
    <location>
        <begin position="18"/>
        <end position="32"/>
    </location>
</feature>